<dbReference type="KEGG" id="mbd:MEBOL_003885"/>
<dbReference type="Proteomes" id="UP000217289">
    <property type="component" value="Chromosome"/>
</dbReference>
<name>A0A250IF07_9BACT</name>
<proteinExistence type="predicted"/>
<dbReference type="PROSITE" id="PS51257">
    <property type="entry name" value="PROKAR_LIPOPROTEIN"/>
    <property type="match status" value="1"/>
</dbReference>
<evidence type="ECO:0000313" key="3">
    <source>
        <dbReference type="Proteomes" id="UP000217289"/>
    </source>
</evidence>
<dbReference type="OrthoDB" id="5514961at2"/>
<reference evidence="2 3" key="1">
    <citation type="submission" date="2017-06" db="EMBL/GenBank/DDBJ databases">
        <authorList>
            <person name="Kim H.J."/>
            <person name="Triplett B.A."/>
        </authorList>
    </citation>
    <scope>NUCLEOTIDE SEQUENCE [LARGE SCALE GENOMIC DNA]</scope>
    <source>
        <strain evidence="2 3">DSM 14713</strain>
    </source>
</reference>
<evidence type="ECO:0008006" key="4">
    <source>
        <dbReference type="Google" id="ProtNLM"/>
    </source>
</evidence>
<dbReference type="EMBL" id="CP022163">
    <property type="protein sequence ID" value="ATB30424.1"/>
    <property type="molecule type" value="Genomic_DNA"/>
</dbReference>
<keyword evidence="3" id="KW-1185">Reference proteome</keyword>
<gene>
    <name evidence="2" type="ORF">MEBOL_003885</name>
</gene>
<organism evidence="2 3">
    <name type="scientific">Melittangium boletus DSM 14713</name>
    <dbReference type="NCBI Taxonomy" id="1294270"/>
    <lineage>
        <taxon>Bacteria</taxon>
        <taxon>Pseudomonadati</taxon>
        <taxon>Myxococcota</taxon>
        <taxon>Myxococcia</taxon>
        <taxon>Myxococcales</taxon>
        <taxon>Cystobacterineae</taxon>
        <taxon>Archangiaceae</taxon>
        <taxon>Melittangium</taxon>
    </lineage>
</organism>
<dbReference type="RefSeq" id="WP_095978879.1">
    <property type="nucleotide sequence ID" value="NZ_CP022163.1"/>
</dbReference>
<sequence length="194" mass="20984">MKAKDLVFASILTLAGCSLLGRQGSPLVPLEDDPSIVFPEFFDRAPVNVGAPGSIHELDGEMLRALTVATQDFLPPESEDLPCALKREAQTYRIIRQGDVFFIYISENLAHCGHKYPALDSGVKYAISRDGRILRRRLDGQPEFPRETSTSNDGTWIQAEPGVSSPIEAYDNPILDGGTQSHSEADGGTGPDAG</sequence>
<feature type="region of interest" description="Disordered" evidence="1">
    <location>
        <begin position="137"/>
        <end position="194"/>
    </location>
</feature>
<evidence type="ECO:0000313" key="2">
    <source>
        <dbReference type="EMBL" id="ATB30424.1"/>
    </source>
</evidence>
<evidence type="ECO:0000256" key="1">
    <source>
        <dbReference type="SAM" id="MobiDB-lite"/>
    </source>
</evidence>
<accession>A0A250IF07</accession>
<dbReference type="AlphaFoldDB" id="A0A250IF07"/>
<feature type="compositionally biased region" description="Basic and acidic residues" evidence="1">
    <location>
        <begin position="137"/>
        <end position="146"/>
    </location>
</feature>
<protein>
    <recommendedName>
        <fullName evidence="4">Lipoprotein</fullName>
    </recommendedName>
</protein>